<feature type="transmembrane region" description="Helical" evidence="1">
    <location>
        <begin position="87"/>
        <end position="108"/>
    </location>
</feature>
<dbReference type="Pfam" id="PF11086">
    <property type="entry name" value="DUF2878"/>
    <property type="match status" value="1"/>
</dbReference>
<protein>
    <recommendedName>
        <fullName evidence="4">DUF2878 domain-containing protein</fullName>
    </recommendedName>
</protein>
<keyword evidence="3" id="KW-1185">Reference proteome</keyword>
<dbReference type="EMBL" id="JACHBW010000008">
    <property type="protein sequence ID" value="MBB6103309.1"/>
    <property type="molecule type" value="Genomic_DNA"/>
</dbReference>
<feature type="transmembrane region" description="Helical" evidence="1">
    <location>
        <begin position="32"/>
        <end position="52"/>
    </location>
</feature>
<gene>
    <name evidence="2" type="ORF">F4827_003164</name>
</gene>
<dbReference type="AlphaFoldDB" id="A0A7W9TXT0"/>
<evidence type="ECO:0000256" key="1">
    <source>
        <dbReference type="SAM" id="Phobius"/>
    </source>
</evidence>
<feature type="transmembrane region" description="Helical" evidence="1">
    <location>
        <begin position="58"/>
        <end position="80"/>
    </location>
</feature>
<organism evidence="2 3">
    <name type="scientific">Paraburkholderia bannensis</name>
    <dbReference type="NCBI Taxonomy" id="765414"/>
    <lineage>
        <taxon>Bacteria</taxon>
        <taxon>Pseudomonadati</taxon>
        <taxon>Pseudomonadota</taxon>
        <taxon>Betaproteobacteria</taxon>
        <taxon>Burkholderiales</taxon>
        <taxon>Burkholderiaceae</taxon>
        <taxon>Paraburkholderia</taxon>
    </lineage>
</organism>
<keyword evidence="1" id="KW-0812">Transmembrane</keyword>
<dbReference type="InterPro" id="IPR021306">
    <property type="entry name" value="DUF2878"/>
</dbReference>
<proteinExistence type="predicted"/>
<reference evidence="2 3" key="1">
    <citation type="submission" date="2020-08" db="EMBL/GenBank/DDBJ databases">
        <title>Above-ground endophytic microbial communities from plants in different locations in the United States.</title>
        <authorList>
            <person name="Frank C."/>
        </authorList>
    </citation>
    <scope>NUCLEOTIDE SEQUENCE [LARGE SCALE GENOMIC DNA]</scope>
    <source>
        <strain evidence="2 3">WP4_2_2</strain>
    </source>
</reference>
<evidence type="ECO:0000313" key="2">
    <source>
        <dbReference type="EMBL" id="MBB6103309.1"/>
    </source>
</evidence>
<keyword evidence="1" id="KW-1133">Transmembrane helix</keyword>
<name>A0A7W9TXT0_9BURK</name>
<sequence length="124" mass="13149">MTTVGWTWDSLVAQTGWLAYPGHAIGTVHAPLWIAALWALFSIQLNVVFAWLRGRWWLAAALGAVGGPMSFRAGAALGAVRFAHPEAAICALAAGWAVLMPAAVWVAMRWDGVSGPPEPSDVQT</sequence>
<keyword evidence="1" id="KW-0472">Membrane</keyword>
<evidence type="ECO:0000313" key="3">
    <source>
        <dbReference type="Proteomes" id="UP000571554"/>
    </source>
</evidence>
<comment type="caution">
    <text evidence="2">The sequence shown here is derived from an EMBL/GenBank/DDBJ whole genome shotgun (WGS) entry which is preliminary data.</text>
</comment>
<evidence type="ECO:0008006" key="4">
    <source>
        <dbReference type="Google" id="ProtNLM"/>
    </source>
</evidence>
<dbReference type="Proteomes" id="UP000571554">
    <property type="component" value="Unassembled WGS sequence"/>
</dbReference>
<accession>A0A7W9TXT0</accession>